<dbReference type="PANTHER" id="PTHR32552">
    <property type="entry name" value="FERRICHROME IRON RECEPTOR-RELATED"/>
    <property type="match status" value="1"/>
</dbReference>
<evidence type="ECO:0000256" key="5">
    <source>
        <dbReference type="ARBA" id="ARBA00023004"/>
    </source>
</evidence>
<dbReference type="InterPro" id="IPR012910">
    <property type="entry name" value="Plug_dom"/>
</dbReference>
<evidence type="ECO:0000259" key="10">
    <source>
        <dbReference type="Pfam" id="PF07715"/>
    </source>
</evidence>
<dbReference type="EMBL" id="UINC01021567">
    <property type="protein sequence ID" value="SVA89382.1"/>
    <property type="molecule type" value="Genomic_DNA"/>
</dbReference>
<evidence type="ECO:0000256" key="2">
    <source>
        <dbReference type="ARBA" id="ARBA00022448"/>
    </source>
</evidence>
<keyword evidence="8" id="KW-0472">Membrane</keyword>
<dbReference type="GO" id="GO:0006826">
    <property type="term" value="P:iron ion transport"/>
    <property type="evidence" value="ECO:0007669"/>
    <property type="project" value="UniProtKB-KW"/>
</dbReference>
<keyword evidence="5" id="KW-0408">Iron</keyword>
<dbReference type="Gene3D" id="2.40.170.20">
    <property type="entry name" value="TonB-dependent receptor, beta-barrel domain"/>
    <property type="match status" value="1"/>
</dbReference>
<feature type="non-terminal residue" evidence="11">
    <location>
        <position position="319"/>
    </location>
</feature>
<evidence type="ECO:0000256" key="9">
    <source>
        <dbReference type="ARBA" id="ARBA00023237"/>
    </source>
</evidence>
<evidence type="ECO:0000256" key="4">
    <source>
        <dbReference type="ARBA" id="ARBA00022692"/>
    </source>
</evidence>
<dbReference type="PANTHER" id="PTHR32552:SF81">
    <property type="entry name" value="TONB-DEPENDENT OUTER MEMBRANE RECEPTOR"/>
    <property type="match status" value="1"/>
</dbReference>
<dbReference type="GO" id="GO:0009279">
    <property type="term" value="C:cell outer membrane"/>
    <property type="evidence" value="ECO:0007669"/>
    <property type="project" value="UniProtKB-SubCell"/>
</dbReference>
<accession>A0A381ZKM2</accession>
<sequence>MKSLLRYALLFSLVAAGSANAQQALEEIIVTTKRGSANVQDIAGSIGVLTGDTLEAMGAQDFEDIARTVVGLDVINRAVGDNTIVIRGVNADGESGATILWDNMPTSGSGEDTSDLGRRQFDLDVYDVEQVEVLRGPRGTLLGSNSLAGAVRFVTRKPDLEAFDAGFTTQVDSTSGGDGGMNVKGFLNLPVSDSIGFRLAAYTREVGGFIDAVPFENKHPNAANLSSPNGEKIGLSGSNINGWDRSGFRLSMSALLSDNTDLLLQYFSQDTTARAGAVDRPYAGAFGPPPCGGCKKAADGVGLISKSGNDLTDETLDMF</sequence>
<evidence type="ECO:0000256" key="7">
    <source>
        <dbReference type="ARBA" id="ARBA00023077"/>
    </source>
</evidence>
<keyword evidence="7" id="KW-0798">TonB box</keyword>
<keyword evidence="6" id="KW-0406">Ion transport</keyword>
<comment type="subcellular location">
    <subcellularLocation>
        <location evidence="1">Cell outer membrane</location>
        <topology evidence="1">Multi-pass membrane protein</topology>
    </subcellularLocation>
</comment>
<dbReference type="InterPro" id="IPR037066">
    <property type="entry name" value="Plug_dom_sf"/>
</dbReference>
<keyword evidence="4" id="KW-0812">Transmembrane</keyword>
<dbReference type="InterPro" id="IPR039426">
    <property type="entry name" value="TonB-dep_rcpt-like"/>
</dbReference>
<proteinExistence type="predicted"/>
<protein>
    <recommendedName>
        <fullName evidence="10">TonB-dependent receptor plug domain-containing protein</fullName>
    </recommendedName>
</protein>
<dbReference type="PROSITE" id="PS52016">
    <property type="entry name" value="TONB_DEPENDENT_REC_3"/>
    <property type="match status" value="1"/>
</dbReference>
<evidence type="ECO:0000256" key="3">
    <source>
        <dbReference type="ARBA" id="ARBA00022496"/>
    </source>
</evidence>
<organism evidence="11">
    <name type="scientific">marine metagenome</name>
    <dbReference type="NCBI Taxonomy" id="408172"/>
    <lineage>
        <taxon>unclassified sequences</taxon>
        <taxon>metagenomes</taxon>
        <taxon>ecological metagenomes</taxon>
    </lineage>
</organism>
<evidence type="ECO:0000256" key="8">
    <source>
        <dbReference type="ARBA" id="ARBA00023136"/>
    </source>
</evidence>
<keyword evidence="2" id="KW-0813">Transport</keyword>
<dbReference type="InterPro" id="IPR036942">
    <property type="entry name" value="Beta-barrel_TonB_sf"/>
</dbReference>
<dbReference type="AlphaFoldDB" id="A0A381ZKM2"/>
<name>A0A381ZKM2_9ZZZZ</name>
<gene>
    <name evidence="11" type="ORF">METZ01_LOCUS142236</name>
</gene>
<evidence type="ECO:0000313" key="11">
    <source>
        <dbReference type="EMBL" id="SVA89382.1"/>
    </source>
</evidence>
<dbReference type="Gene3D" id="2.170.130.10">
    <property type="entry name" value="TonB-dependent receptor, plug domain"/>
    <property type="match status" value="1"/>
</dbReference>
<feature type="domain" description="TonB-dependent receptor plug" evidence="10">
    <location>
        <begin position="39"/>
        <end position="150"/>
    </location>
</feature>
<reference evidence="11" key="1">
    <citation type="submission" date="2018-05" db="EMBL/GenBank/DDBJ databases">
        <authorList>
            <person name="Lanie J.A."/>
            <person name="Ng W.-L."/>
            <person name="Kazmierczak K.M."/>
            <person name="Andrzejewski T.M."/>
            <person name="Davidsen T.M."/>
            <person name="Wayne K.J."/>
            <person name="Tettelin H."/>
            <person name="Glass J.I."/>
            <person name="Rusch D."/>
            <person name="Podicherti R."/>
            <person name="Tsui H.-C.T."/>
            <person name="Winkler M.E."/>
        </authorList>
    </citation>
    <scope>NUCLEOTIDE SEQUENCE</scope>
</reference>
<dbReference type="SUPFAM" id="SSF56935">
    <property type="entry name" value="Porins"/>
    <property type="match status" value="1"/>
</dbReference>
<keyword evidence="3" id="KW-0410">Iron transport</keyword>
<evidence type="ECO:0000256" key="6">
    <source>
        <dbReference type="ARBA" id="ARBA00023065"/>
    </source>
</evidence>
<evidence type="ECO:0000256" key="1">
    <source>
        <dbReference type="ARBA" id="ARBA00004571"/>
    </source>
</evidence>
<dbReference type="Pfam" id="PF07715">
    <property type="entry name" value="Plug"/>
    <property type="match status" value="1"/>
</dbReference>
<keyword evidence="9" id="KW-0998">Cell outer membrane</keyword>